<protein>
    <submittedName>
        <fullName evidence="10">RagB/SusD family nutrient uptake outer membrane protein</fullName>
    </submittedName>
</protein>
<name>A0ABP8LUV4_9BACT</name>
<dbReference type="InterPro" id="IPR033985">
    <property type="entry name" value="SusD-like_N"/>
</dbReference>
<organism evidence="10 11">
    <name type="scientific">Ravibacter arvi</name>
    <dbReference type="NCBI Taxonomy" id="2051041"/>
    <lineage>
        <taxon>Bacteria</taxon>
        <taxon>Pseudomonadati</taxon>
        <taxon>Bacteroidota</taxon>
        <taxon>Cytophagia</taxon>
        <taxon>Cytophagales</taxon>
        <taxon>Spirosomataceae</taxon>
        <taxon>Ravibacter</taxon>
    </lineage>
</organism>
<evidence type="ECO:0000256" key="4">
    <source>
        <dbReference type="ARBA" id="ARBA00023136"/>
    </source>
</evidence>
<reference evidence="11" key="1">
    <citation type="journal article" date="2019" name="Int. J. Syst. Evol. Microbiol.">
        <title>The Global Catalogue of Microorganisms (GCM) 10K type strain sequencing project: providing services to taxonomists for standard genome sequencing and annotation.</title>
        <authorList>
            <consortium name="The Broad Institute Genomics Platform"/>
            <consortium name="The Broad Institute Genome Sequencing Center for Infectious Disease"/>
            <person name="Wu L."/>
            <person name="Ma J."/>
        </authorList>
    </citation>
    <scope>NUCLEOTIDE SEQUENCE [LARGE SCALE GENOMIC DNA]</scope>
    <source>
        <strain evidence="11">JCM 31920</strain>
    </source>
</reference>
<dbReference type="Pfam" id="PF14322">
    <property type="entry name" value="SusD-like_3"/>
    <property type="match status" value="1"/>
</dbReference>
<dbReference type="SUPFAM" id="SSF48452">
    <property type="entry name" value="TPR-like"/>
    <property type="match status" value="1"/>
</dbReference>
<dbReference type="InterPro" id="IPR011990">
    <property type="entry name" value="TPR-like_helical_dom_sf"/>
</dbReference>
<gene>
    <name evidence="10" type="ORF">GCM10023091_13420</name>
</gene>
<keyword evidence="5" id="KW-0998">Cell outer membrane</keyword>
<evidence type="ECO:0000256" key="3">
    <source>
        <dbReference type="ARBA" id="ARBA00022729"/>
    </source>
</evidence>
<proteinExistence type="inferred from homology"/>
<feature type="region of interest" description="Disordered" evidence="6">
    <location>
        <begin position="208"/>
        <end position="229"/>
    </location>
</feature>
<keyword evidence="4" id="KW-0472">Membrane</keyword>
<feature type="chain" id="PRO_5047245118" evidence="7">
    <location>
        <begin position="22"/>
        <end position="602"/>
    </location>
</feature>
<evidence type="ECO:0000256" key="6">
    <source>
        <dbReference type="SAM" id="MobiDB-lite"/>
    </source>
</evidence>
<dbReference type="Pfam" id="PF07980">
    <property type="entry name" value="SusD_RagB"/>
    <property type="match status" value="1"/>
</dbReference>
<evidence type="ECO:0000259" key="9">
    <source>
        <dbReference type="Pfam" id="PF14322"/>
    </source>
</evidence>
<evidence type="ECO:0000259" key="8">
    <source>
        <dbReference type="Pfam" id="PF07980"/>
    </source>
</evidence>
<evidence type="ECO:0000256" key="1">
    <source>
        <dbReference type="ARBA" id="ARBA00004442"/>
    </source>
</evidence>
<evidence type="ECO:0000256" key="7">
    <source>
        <dbReference type="SAM" id="SignalP"/>
    </source>
</evidence>
<feature type="signal peptide" evidence="7">
    <location>
        <begin position="1"/>
        <end position="21"/>
    </location>
</feature>
<evidence type="ECO:0000313" key="10">
    <source>
        <dbReference type="EMBL" id="GAA4436047.1"/>
    </source>
</evidence>
<feature type="domain" description="RagB/SusD" evidence="8">
    <location>
        <begin position="294"/>
        <end position="584"/>
    </location>
</feature>
<dbReference type="RefSeq" id="WP_345027522.1">
    <property type="nucleotide sequence ID" value="NZ_BAABEY010000014.1"/>
</dbReference>
<evidence type="ECO:0000256" key="2">
    <source>
        <dbReference type="ARBA" id="ARBA00006275"/>
    </source>
</evidence>
<dbReference type="Proteomes" id="UP001501508">
    <property type="component" value="Unassembled WGS sequence"/>
</dbReference>
<keyword evidence="3 7" id="KW-0732">Signal</keyword>
<evidence type="ECO:0000256" key="5">
    <source>
        <dbReference type="ARBA" id="ARBA00023237"/>
    </source>
</evidence>
<dbReference type="Gene3D" id="1.25.40.390">
    <property type="match status" value="1"/>
</dbReference>
<comment type="subcellular location">
    <subcellularLocation>
        <location evidence="1">Cell outer membrane</location>
    </subcellularLocation>
</comment>
<sequence>MKKISISALLTSILWISTSCSDYLDKVPKSDLNEAAVFTQYENVRSFFDVVYTANGVFKASILGTSSFGSLHLDNMCDFADGGRVMWNSYHKWGPLGDNVGPHFYNGILVPFFKYIRISNMVLKNVSRIQDARSEDDLNDLIGQAHFIRAFCHFELFRYWGAMPYIVKVIGGDDAWDIPRLSKNATLRSVAADMDTAFTYLEKAKKIRRDGRPGESGHLNHPDQERPNGVTAKAMKARALLYAASPLNNENGQKDWQDAAVANWEAIKIAKEYGYELLTADRYTENYVGAKYSNEQLWANHYGAIARTNGLNKQLTNAVFTNSPTNDSGLCPSQGAVDMFETRWGDPLNTEADRAAATALGHYKEQDPFVNRDPRFYLNIIYNGAPIPGYGTAKIYTENINGVSQGSELIPNSGYQGITRTGYYMRKYWGGQSIKNPISPLYTSPMIRLGELYLNYAEAANEAYGPNAPAPGAEMSAVDVINMMRARWSSGELAPVQSRFTTGAEVFRPRVKNERNVELAFEGHYYHDIRRWKDAPITMSATQMGIIPEKVAVSAEYPTGFKYVRRPLSDDRQSRWFDAKYYLPFMSTDYFKFKAFEPGQVW</sequence>
<dbReference type="PROSITE" id="PS51257">
    <property type="entry name" value="PROKAR_LIPOPROTEIN"/>
    <property type="match status" value="1"/>
</dbReference>
<comment type="caution">
    <text evidence="10">The sequence shown here is derived from an EMBL/GenBank/DDBJ whole genome shotgun (WGS) entry which is preliminary data.</text>
</comment>
<evidence type="ECO:0000313" key="11">
    <source>
        <dbReference type="Proteomes" id="UP001501508"/>
    </source>
</evidence>
<dbReference type="InterPro" id="IPR012944">
    <property type="entry name" value="SusD_RagB_dom"/>
</dbReference>
<comment type="similarity">
    <text evidence="2">Belongs to the SusD family.</text>
</comment>
<accession>A0ABP8LUV4</accession>
<feature type="compositionally biased region" description="Basic and acidic residues" evidence="6">
    <location>
        <begin position="210"/>
        <end position="226"/>
    </location>
</feature>
<dbReference type="EMBL" id="BAABEY010000014">
    <property type="protein sequence ID" value="GAA4436047.1"/>
    <property type="molecule type" value="Genomic_DNA"/>
</dbReference>
<keyword evidence="11" id="KW-1185">Reference proteome</keyword>
<feature type="domain" description="SusD-like N-terminal" evidence="9">
    <location>
        <begin position="22"/>
        <end position="201"/>
    </location>
</feature>